<evidence type="ECO:0000256" key="12">
    <source>
        <dbReference type="ARBA" id="ARBA00023180"/>
    </source>
</evidence>
<keyword evidence="6" id="KW-0832">Ubl conjugation</keyword>
<dbReference type="InterPro" id="IPR017452">
    <property type="entry name" value="GPCR_Rhodpsn_7TM"/>
</dbReference>
<dbReference type="EMBL" id="SRMA01026248">
    <property type="protein sequence ID" value="TRY86028.1"/>
    <property type="molecule type" value="Genomic_DNA"/>
</dbReference>
<evidence type="ECO:0000256" key="2">
    <source>
        <dbReference type="ARBA" id="ARBA00004651"/>
    </source>
</evidence>
<reference evidence="19 20" key="1">
    <citation type="journal article" date="2019" name="Sci. Data">
        <title>Hybrid genome assembly and annotation of Danionella translucida.</title>
        <authorList>
            <person name="Kadobianskyi M."/>
            <person name="Schulze L."/>
            <person name="Schuelke M."/>
            <person name="Judkewitz B."/>
        </authorList>
    </citation>
    <scope>NUCLEOTIDE SEQUENCE [LARGE SCALE GENOMIC DNA]</scope>
    <source>
        <strain evidence="19 20">Bolton</strain>
    </source>
</reference>
<dbReference type="AlphaFoldDB" id="A0A553Q7X2"/>
<evidence type="ECO:0000256" key="14">
    <source>
        <dbReference type="ARBA" id="ARBA00023273"/>
    </source>
</evidence>
<dbReference type="STRING" id="623744.A0A553Q7X2"/>
<comment type="subcellular location">
    <subcellularLocation>
        <location evidence="2">Cell membrane</location>
        <topology evidence="2">Multi-pass membrane protein</topology>
    </subcellularLocation>
    <subcellularLocation>
        <location evidence="1">Cell projection</location>
    </subcellularLocation>
</comment>
<evidence type="ECO:0000313" key="20">
    <source>
        <dbReference type="Proteomes" id="UP000316079"/>
    </source>
</evidence>
<keyword evidence="13 15" id="KW-0807">Transducer</keyword>
<keyword evidence="5" id="KW-0732">Signal</keyword>
<dbReference type="PROSITE" id="PS50262">
    <property type="entry name" value="G_PROTEIN_RECEP_F1_2"/>
    <property type="match status" value="1"/>
</dbReference>
<evidence type="ECO:0000256" key="6">
    <source>
        <dbReference type="ARBA" id="ARBA00022843"/>
    </source>
</evidence>
<dbReference type="GO" id="GO:0007193">
    <property type="term" value="P:adenylate cyclase-inhibiting G protein-coupled receptor signaling pathway"/>
    <property type="evidence" value="ECO:0007669"/>
    <property type="project" value="TreeGrafter"/>
</dbReference>
<dbReference type="PROSITE" id="PS00237">
    <property type="entry name" value="G_PROTEIN_RECEP_F1_1"/>
    <property type="match status" value="1"/>
</dbReference>
<evidence type="ECO:0000256" key="8">
    <source>
        <dbReference type="ARBA" id="ARBA00023040"/>
    </source>
</evidence>
<feature type="transmembrane region" description="Helical" evidence="17">
    <location>
        <begin position="169"/>
        <end position="197"/>
    </location>
</feature>
<keyword evidence="4 15" id="KW-0812">Transmembrane</keyword>
<comment type="caution">
    <text evidence="19">The sequence shown here is derived from an EMBL/GenBank/DDBJ whole genome shotgun (WGS) entry which is preliminary data.</text>
</comment>
<dbReference type="Gene3D" id="1.20.1070.10">
    <property type="entry name" value="Rhodopsin 7-helix transmembrane proteins"/>
    <property type="match status" value="1"/>
</dbReference>
<feature type="compositionally biased region" description="Basic and acidic residues" evidence="16">
    <location>
        <begin position="116"/>
        <end position="127"/>
    </location>
</feature>
<keyword evidence="9 17" id="KW-0472">Membrane</keyword>
<name>A0A553Q7X2_9TELE</name>
<dbReference type="PANTHER" id="PTHR46216:SF4">
    <property type="entry name" value="G-PROTEIN COUPLED RECEPTOR 37-LIKE 1"/>
    <property type="match status" value="1"/>
</dbReference>
<keyword evidence="14" id="KW-0966">Cell projection</keyword>
<dbReference type="InterPro" id="IPR003909">
    <property type="entry name" value="GPR37_orph"/>
</dbReference>
<keyword evidence="12" id="KW-0325">Glycoprotein</keyword>
<evidence type="ECO:0000256" key="5">
    <source>
        <dbReference type="ARBA" id="ARBA00022729"/>
    </source>
</evidence>
<evidence type="ECO:0000256" key="1">
    <source>
        <dbReference type="ARBA" id="ARBA00004316"/>
    </source>
</evidence>
<dbReference type="Pfam" id="PF00001">
    <property type="entry name" value="7tm_1"/>
    <property type="match status" value="1"/>
</dbReference>
<dbReference type="Proteomes" id="UP000316079">
    <property type="component" value="Unassembled WGS sequence"/>
</dbReference>
<dbReference type="PANTHER" id="PTHR46216">
    <property type="entry name" value="PROSAPOSIN RECEPTOR GPR37 FAMILY MEMBER"/>
    <property type="match status" value="1"/>
</dbReference>
<accession>A0A553Q7X2</accession>
<dbReference type="SUPFAM" id="SSF81321">
    <property type="entry name" value="Family A G protein-coupled receptor-like"/>
    <property type="match status" value="2"/>
</dbReference>
<dbReference type="OrthoDB" id="8960080at2759"/>
<keyword evidence="8 15" id="KW-0297">G-protein coupled receptor</keyword>
<evidence type="ECO:0000259" key="18">
    <source>
        <dbReference type="PROSITE" id="PS50262"/>
    </source>
</evidence>
<keyword evidence="3" id="KW-1003">Cell membrane</keyword>
<proteinExistence type="inferred from homology"/>
<dbReference type="PRINTS" id="PR00237">
    <property type="entry name" value="GPCRRHODOPSN"/>
</dbReference>
<evidence type="ECO:0000256" key="9">
    <source>
        <dbReference type="ARBA" id="ARBA00023136"/>
    </source>
</evidence>
<keyword evidence="11 15" id="KW-0675">Receptor</keyword>
<evidence type="ECO:0000256" key="11">
    <source>
        <dbReference type="ARBA" id="ARBA00023170"/>
    </source>
</evidence>
<protein>
    <recommendedName>
        <fullName evidence="18">G-protein coupled receptors family 1 profile domain-containing protein</fullName>
    </recommendedName>
</protein>
<keyword evidence="20" id="KW-1185">Reference proteome</keyword>
<evidence type="ECO:0000256" key="4">
    <source>
        <dbReference type="ARBA" id="ARBA00022692"/>
    </source>
</evidence>
<feature type="transmembrane region" description="Helical" evidence="17">
    <location>
        <begin position="209"/>
        <end position="230"/>
    </location>
</feature>
<dbReference type="GO" id="GO:0008528">
    <property type="term" value="F:G protein-coupled peptide receptor activity"/>
    <property type="evidence" value="ECO:0007669"/>
    <property type="project" value="TreeGrafter"/>
</dbReference>
<evidence type="ECO:0000256" key="16">
    <source>
        <dbReference type="SAM" id="MobiDB-lite"/>
    </source>
</evidence>
<dbReference type="GO" id="GO:0005886">
    <property type="term" value="C:plasma membrane"/>
    <property type="evidence" value="ECO:0007669"/>
    <property type="project" value="UniProtKB-SubCell"/>
</dbReference>
<dbReference type="GO" id="GO:0043235">
    <property type="term" value="C:receptor complex"/>
    <property type="evidence" value="ECO:0007669"/>
    <property type="project" value="TreeGrafter"/>
</dbReference>
<evidence type="ECO:0000256" key="13">
    <source>
        <dbReference type="ARBA" id="ARBA00023224"/>
    </source>
</evidence>
<feature type="compositionally biased region" description="Polar residues" evidence="16">
    <location>
        <begin position="90"/>
        <end position="104"/>
    </location>
</feature>
<keyword evidence="10" id="KW-1015">Disulfide bond</keyword>
<keyword evidence="7 17" id="KW-1133">Transmembrane helix</keyword>
<evidence type="ECO:0000256" key="10">
    <source>
        <dbReference type="ARBA" id="ARBA00023157"/>
    </source>
</evidence>
<dbReference type="GO" id="GO:0042995">
    <property type="term" value="C:cell projection"/>
    <property type="evidence" value="ECO:0007669"/>
    <property type="project" value="UniProtKB-SubCell"/>
</dbReference>
<evidence type="ECO:0000256" key="7">
    <source>
        <dbReference type="ARBA" id="ARBA00022989"/>
    </source>
</evidence>
<evidence type="ECO:0000256" key="3">
    <source>
        <dbReference type="ARBA" id="ARBA00022475"/>
    </source>
</evidence>
<comment type="similarity">
    <text evidence="15">Belongs to the G-protein coupled receptor 1 family.</text>
</comment>
<evidence type="ECO:0000256" key="15">
    <source>
        <dbReference type="RuleBase" id="RU000688"/>
    </source>
</evidence>
<feature type="region of interest" description="Disordered" evidence="16">
    <location>
        <begin position="90"/>
        <end position="143"/>
    </location>
</feature>
<gene>
    <name evidence="19" type="ORF">DNTS_029362</name>
</gene>
<sequence length="609" mass="66418">MELLWHEFICLAGIEARLTGTYVKKEREPARPVQPGAGFCGVLELQLQLQSPAEAQRERETMMLSRAPLALLLLFTCVLAGKPSLRQSASARTPAGASQPSSVSMLEFPGRGLRFPRGDSSSKERARFPRPPPQQHRHTDPDAFFTTPRTFNGSLRVHNPLFPVTDESAGAYGVVALSLAVFSVGAVANLALMCIVCNGYQLQSTWNGALAALAFWDFTVLFFCLPVVVFHELGKRRLMGDLSCRAVPFIELPKPALLTLNQLPKPALLTLNQLPKPALLTLNQLPKPALLTLNQLPKPALLILNQLPKPVTSLGVATFTLCALSIERFQVVTSTRPRQQEQLESGRSILSKLSVIWVGSLILAAPEMLTWRLEQRISPSNGLPVDYCVQQPAEMLPETLFSLMLTYHEARTWWTFGCFFCLPLLFCGACQLLTRHVTYDIARSAGKRLSLVSSSTLKKQHLRERQLSRTVVALAAVYAACRLPEHAWSIALSYVEAGVATRAHLTLIGQFLMFARSAATPVLLLCITRSLGRAFMDCCCCCCDECLPDSCSTASSLSSTNATAISSTLSSPVSLPDEKLKVVSGSTAPAVFLEKVQDGPDGQVIGTPC</sequence>
<feature type="domain" description="G-protein coupled receptors family 1 profile" evidence="18">
    <location>
        <begin position="188"/>
        <end position="524"/>
    </location>
</feature>
<organism evidence="19 20">
    <name type="scientific">Danionella cerebrum</name>
    <dbReference type="NCBI Taxonomy" id="2873325"/>
    <lineage>
        <taxon>Eukaryota</taxon>
        <taxon>Metazoa</taxon>
        <taxon>Chordata</taxon>
        <taxon>Craniata</taxon>
        <taxon>Vertebrata</taxon>
        <taxon>Euteleostomi</taxon>
        <taxon>Actinopterygii</taxon>
        <taxon>Neopterygii</taxon>
        <taxon>Teleostei</taxon>
        <taxon>Ostariophysi</taxon>
        <taxon>Cypriniformes</taxon>
        <taxon>Danionidae</taxon>
        <taxon>Danioninae</taxon>
        <taxon>Danionella</taxon>
    </lineage>
</organism>
<evidence type="ECO:0000313" key="19">
    <source>
        <dbReference type="EMBL" id="TRY86028.1"/>
    </source>
</evidence>
<dbReference type="InterPro" id="IPR000276">
    <property type="entry name" value="GPCR_Rhodpsn"/>
</dbReference>
<evidence type="ECO:0000256" key="17">
    <source>
        <dbReference type="SAM" id="Phobius"/>
    </source>
</evidence>
<dbReference type="GO" id="GO:0043410">
    <property type="term" value="P:positive regulation of MAPK cascade"/>
    <property type="evidence" value="ECO:0007669"/>
    <property type="project" value="TreeGrafter"/>
</dbReference>